<organism evidence="2 3">
    <name type="scientific">Sphingomonas cynarae</name>
    <dbReference type="NCBI Taxonomy" id="930197"/>
    <lineage>
        <taxon>Bacteria</taxon>
        <taxon>Pseudomonadati</taxon>
        <taxon>Pseudomonadota</taxon>
        <taxon>Alphaproteobacteria</taxon>
        <taxon>Sphingomonadales</taxon>
        <taxon>Sphingomonadaceae</taxon>
        <taxon>Sphingomonas</taxon>
    </lineage>
</organism>
<proteinExistence type="predicted"/>
<dbReference type="EMBL" id="BAABBF010000008">
    <property type="protein sequence ID" value="GAA3720400.1"/>
    <property type="molecule type" value="Genomic_DNA"/>
</dbReference>
<feature type="transmembrane region" description="Helical" evidence="1">
    <location>
        <begin position="108"/>
        <end position="127"/>
    </location>
</feature>
<feature type="transmembrane region" description="Helical" evidence="1">
    <location>
        <begin position="139"/>
        <end position="157"/>
    </location>
</feature>
<name>A0ABP7EMB3_9SPHN</name>
<sequence>MYEFTHGGTWFNWKALDRSSRWLAISSIASALIAVGPLLKWTSDLGYRIGLSFGMKAAGTTATMPAAAVDSASPWVAFWVVGFGLLSAILWWRLSVRQDELFHRIQNYALGMGGAWTAVALTIWGLFDMVGLAASIQPPMPLMLFTMLTTVFGCVAARQWAS</sequence>
<feature type="transmembrane region" description="Helical" evidence="1">
    <location>
        <begin position="75"/>
        <end position="96"/>
    </location>
</feature>
<evidence type="ECO:0000256" key="1">
    <source>
        <dbReference type="SAM" id="Phobius"/>
    </source>
</evidence>
<accession>A0ABP7EMB3</accession>
<feature type="transmembrane region" description="Helical" evidence="1">
    <location>
        <begin position="20"/>
        <end position="39"/>
    </location>
</feature>
<keyword evidence="3" id="KW-1185">Reference proteome</keyword>
<evidence type="ECO:0000313" key="2">
    <source>
        <dbReference type="EMBL" id="GAA3720400.1"/>
    </source>
</evidence>
<dbReference type="Proteomes" id="UP001500523">
    <property type="component" value="Unassembled WGS sequence"/>
</dbReference>
<evidence type="ECO:0008006" key="4">
    <source>
        <dbReference type="Google" id="ProtNLM"/>
    </source>
</evidence>
<keyword evidence="1" id="KW-0472">Membrane</keyword>
<gene>
    <name evidence="2" type="ORF">GCM10022268_30830</name>
</gene>
<comment type="caution">
    <text evidence="2">The sequence shown here is derived from an EMBL/GenBank/DDBJ whole genome shotgun (WGS) entry which is preliminary data.</text>
</comment>
<keyword evidence="1" id="KW-1133">Transmembrane helix</keyword>
<dbReference type="RefSeq" id="WP_344694276.1">
    <property type="nucleotide sequence ID" value="NZ_BAABBF010000008.1"/>
</dbReference>
<keyword evidence="1" id="KW-0812">Transmembrane</keyword>
<evidence type="ECO:0000313" key="3">
    <source>
        <dbReference type="Proteomes" id="UP001500523"/>
    </source>
</evidence>
<reference evidence="3" key="1">
    <citation type="journal article" date="2019" name="Int. J. Syst. Evol. Microbiol.">
        <title>The Global Catalogue of Microorganisms (GCM) 10K type strain sequencing project: providing services to taxonomists for standard genome sequencing and annotation.</title>
        <authorList>
            <consortium name="The Broad Institute Genomics Platform"/>
            <consortium name="The Broad Institute Genome Sequencing Center for Infectious Disease"/>
            <person name="Wu L."/>
            <person name="Ma J."/>
        </authorList>
    </citation>
    <scope>NUCLEOTIDE SEQUENCE [LARGE SCALE GENOMIC DNA]</scope>
    <source>
        <strain evidence="3">JCM 17498</strain>
    </source>
</reference>
<protein>
    <recommendedName>
        <fullName evidence="4">Transmembrane protein</fullName>
    </recommendedName>
</protein>